<dbReference type="GO" id="GO:0038023">
    <property type="term" value="F:signaling receptor activity"/>
    <property type="evidence" value="ECO:0007669"/>
    <property type="project" value="InterPro"/>
</dbReference>
<keyword evidence="13 14" id="KW-0998">Cell outer membrane</keyword>
<dbReference type="RefSeq" id="WP_048361688.1">
    <property type="nucleotide sequence ID" value="NZ_FNUD01000002.1"/>
</dbReference>
<keyword evidence="3 14" id="KW-0813">Transport</keyword>
<evidence type="ECO:0000256" key="2">
    <source>
        <dbReference type="ARBA" id="ARBA00009810"/>
    </source>
</evidence>
<reference evidence="19" key="1">
    <citation type="submission" date="2016-10" db="EMBL/GenBank/DDBJ databases">
        <authorList>
            <person name="Varghese N."/>
            <person name="Submissions S."/>
        </authorList>
    </citation>
    <scope>NUCLEOTIDE SEQUENCE [LARGE SCALE GENOMIC DNA]</scope>
    <source>
        <strain evidence="19">LMG 25555</strain>
    </source>
</reference>
<keyword evidence="12" id="KW-0675">Receptor</keyword>
<dbReference type="CDD" id="cd01347">
    <property type="entry name" value="ligand_gated_channel"/>
    <property type="match status" value="1"/>
</dbReference>
<evidence type="ECO:0000256" key="15">
    <source>
        <dbReference type="PROSITE-ProRule" id="PRU10144"/>
    </source>
</evidence>
<dbReference type="PANTHER" id="PTHR32552">
    <property type="entry name" value="FERRICHROME IRON RECEPTOR-RELATED"/>
    <property type="match status" value="1"/>
</dbReference>
<dbReference type="Gene3D" id="2.40.170.20">
    <property type="entry name" value="TonB-dependent receptor, beta-barrel domain"/>
    <property type="match status" value="1"/>
</dbReference>
<dbReference type="NCBIfam" id="TIGR01783">
    <property type="entry name" value="TonB-siderophor"/>
    <property type="match status" value="1"/>
</dbReference>
<sequence>MRKRHFHTRIAPQRAVVASNRTAVAVQGVLLGLTLAVSGLPAHAESLPNEEEGVSTLPATMVEGEMALPSELPAAYAGDQVAYGSRVGLLGNKDFMETPFSTISYTEKYIADRQAQNITQVIAATDPSVFSNGLTGTFSENYSIRGFASNISDVTIGGLYGVAPYYRISPEMYERIEVLKGPSALLNGMPPGGSVGGTVNLVPKRAGDEPLTRLTGTYMSDAQFGGHLDVGRRFGESQQFGVRFNGVYRDGDGAINHQQQKAELTSLGLDWRGERMRLSADLYESEDRVRGQNRGINLDSGVAVPKPPKADTLLNPDWAFVETKDRGAIVRGEFDLSDSLMAYASYGTSRTHYTYSGTMLATVINEAGDFKTSMGQLKMDLEKTSGEVGLTGNFQTAAIKHHWTVNATHYGDTQKDYGRRWVPDADWITNIYNPVWGPAAAKSFPYIAHTETRLTSYGVADTLSVLDDQVQLTLGVRRQQVLTDSFSTSTGARTNRYDEGATTPAAALLVKLTENVSVYANYIEGLSKGATAPMTAANAGDVFAPYKSKQKEVGVKVDLGDFTHTLSLYEITRPNSYIDPATNVFSFGGEQRNRGIEWGFFGSPLHDVRLMGGVAHVDPKITKAEGGINEGKTATGLPTLQGKLGVEWDTPVMDGLTLTANGTSVSKQYISDDNAQSIPGHTIYDLGARYAAQVASRPVTLRGSVTNVTNKAYWGTPLLSSLGLGAPRTFELSATVEF</sequence>
<keyword evidence="11 14" id="KW-0472">Membrane</keyword>
<evidence type="ECO:0000256" key="7">
    <source>
        <dbReference type="ARBA" id="ARBA00022729"/>
    </source>
</evidence>
<evidence type="ECO:0000256" key="4">
    <source>
        <dbReference type="ARBA" id="ARBA00022452"/>
    </source>
</evidence>
<keyword evidence="5" id="KW-0410">Iron transport</keyword>
<evidence type="ECO:0000256" key="5">
    <source>
        <dbReference type="ARBA" id="ARBA00022496"/>
    </source>
</evidence>
<keyword evidence="9" id="KW-0406">Ion transport</keyword>
<evidence type="ECO:0000259" key="18">
    <source>
        <dbReference type="Pfam" id="PF07715"/>
    </source>
</evidence>
<dbReference type="InterPro" id="IPR012910">
    <property type="entry name" value="Plug_dom"/>
</dbReference>
<keyword evidence="10 16" id="KW-0798">TonB box</keyword>
<evidence type="ECO:0000256" key="6">
    <source>
        <dbReference type="ARBA" id="ARBA00022692"/>
    </source>
</evidence>
<dbReference type="InterPro" id="IPR037066">
    <property type="entry name" value="Plug_dom_sf"/>
</dbReference>
<dbReference type="Proteomes" id="UP000183613">
    <property type="component" value="Unassembled WGS sequence"/>
</dbReference>
<keyword evidence="8" id="KW-0408">Iron</keyword>
<dbReference type="PROSITE" id="PS52016">
    <property type="entry name" value="TONB_DEPENDENT_REC_3"/>
    <property type="match status" value="1"/>
</dbReference>
<dbReference type="GO" id="GO:0009279">
    <property type="term" value="C:cell outer membrane"/>
    <property type="evidence" value="ECO:0007669"/>
    <property type="project" value="UniProtKB-SubCell"/>
</dbReference>
<evidence type="ECO:0000256" key="3">
    <source>
        <dbReference type="ARBA" id="ARBA00022448"/>
    </source>
</evidence>
<dbReference type="InterPro" id="IPR039426">
    <property type="entry name" value="TonB-dep_rcpt-like"/>
</dbReference>
<keyword evidence="6 14" id="KW-0812">Transmembrane</keyword>
<proteinExistence type="inferred from homology"/>
<evidence type="ECO:0000256" key="9">
    <source>
        <dbReference type="ARBA" id="ARBA00023065"/>
    </source>
</evidence>
<evidence type="ECO:0000256" key="13">
    <source>
        <dbReference type="ARBA" id="ARBA00023237"/>
    </source>
</evidence>
<evidence type="ECO:0000313" key="20">
    <source>
        <dbReference type="Proteomes" id="UP000183613"/>
    </source>
</evidence>
<keyword evidence="7" id="KW-0732">Signal</keyword>
<organism evidence="19 20">
    <name type="scientific">Pseudomonas deceptionensis</name>
    <dbReference type="NCBI Taxonomy" id="882211"/>
    <lineage>
        <taxon>Bacteria</taxon>
        <taxon>Pseudomonadati</taxon>
        <taxon>Pseudomonadota</taxon>
        <taxon>Gammaproteobacteria</taxon>
        <taxon>Pseudomonadales</taxon>
        <taxon>Pseudomonadaceae</taxon>
        <taxon>Pseudomonas</taxon>
    </lineage>
</organism>
<dbReference type="InterPro" id="IPR000531">
    <property type="entry name" value="Beta-barrel_TonB"/>
</dbReference>
<dbReference type="GO" id="GO:0015344">
    <property type="term" value="F:siderophore uptake transmembrane transporter activity"/>
    <property type="evidence" value="ECO:0007669"/>
    <property type="project" value="TreeGrafter"/>
</dbReference>
<gene>
    <name evidence="19" type="ORF">SAMN04489800_3415</name>
</gene>
<dbReference type="AlphaFoldDB" id="A0A0J6G9U5"/>
<feature type="domain" description="TonB-dependent receptor plug" evidence="18">
    <location>
        <begin position="96"/>
        <end position="193"/>
    </location>
</feature>
<evidence type="ECO:0000313" key="19">
    <source>
        <dbReference type="EMBL" id="SEE99272.1"/>
    </source>
</evidence>
<dbReference type="PANTHER" id="PTHR32552:SF82">
    <property type="entry name" value="FCUA PROTEIN"/>
    <property type="match status" value="1"/>
</dbReference>
<dbReference type="PATRIC" id="fig|882211.3.peg.4085"/>
<feature type="domain" description="TonB-dependent receptor-like beta-barrel" evidence="17">
    <location>
        <begin position="281"/>
        <end position="708"/>
    </location>
</feature>
<dbReference type="Pfam" id="PF07715">
    <property type="entry name" value="Plug"/>
    <property type="match status" value="1"/>
</dbReference>
<evidence type="ECO:0000256" key="11">
    <source>
        <dbReference type="ARBA" id="ARBA00023136"/>
    </source>
</evidence>
<feature type="short sequence motif" description="TonB C-terminal box" evidence="15">
    <location>
        <begin position="721"/>
        <end position="738"/>
    </location>
</feature>
<dbReference type="Pfam" id="PF00593">
    <property type="entry name" value="TonB_dep_Rec_b-barrel"/>
    <property type="match status" value="1"/>
</dbReference>
<dbReference type="OrthoDB" id="8732650at2"/>
<keyword evidence="4 14" id="KW-1134">Transmembrane beta strand</keyword>
<evidence type="ECO:0000256" key="8">
    <source>
        <dbReference type="ARBA" id="ARBA00023004"/>
    </source>
</evidence>
<protein>
    <submittedName>
        <fullName evidence="19">Iron complex outermembrane recepter protein</fullName>
    </submittedName>
</protein>
<dbReference type="InterPro" id="IPR010105">
    <property type="entry name" value="TonB_sidphr_rcpt"/>
</dbReference>
<evidence type="ECO:0000256" key="1">
    <source>
        <dbReference type="ARBA" id="ARBA00004571"/>
    </source>
</evidence>
<dbReference type="Gene3D" id="2.170.130.10">
    <property type="entry name" value="TonB-dependent receptor, plug domain"/>
    <property type="match status" value="1"/>
</dbReference>
<keyword evidence="20" id="KW-1185">Reference proteome</keyword>
<comment type="caution">
    <text evidence="19">The sequence shown here is derived from an EMBL/GenBank/DDBJ whole genome shotgun (WGS) entry which is preliminary data.</text>
</comment>
<evidence type="ECO:0000259" key="17">
    <source>
        <dbReference type="Pfam" id="PF00593"/>
    </source>
</evidence>
<dbReference type="GO" id="GO:0015891">
    <property type="term" value="P:siderophore transport"/>
    <property type="evidence" value="ECO:0007669"/>
    <property type="project" value="InterPro"/>
</dbReference>
<dbReference type="EMBL" id="FNUD01000002">
    <property type="protein sequence ID" value="SEE99272.1"/>
    <property type="molecule type" value="Genomic_DNA"/>
</dbReference>
<dbReference type="PROSITE" id="PS01156">
    <property type="entry name" value="TONB_DEPENDENT_REC_2"/>
    <property type="match status" value="1"/>
</dbReference>
<accession>A0A0J6G9U5</accession>
<dbReference type="InterPro" id="IPR010917">
    <property type="entry name" value="TonB_rcpt_CS"/>
</dbReference>
<evidence type="ECO:0000256" key="10">
    <source>
        <dbReference type="ARBA" id="ARBA00023077"/>
    </source>
</evidence>
<evidence type="ECO:0000256" key="16">
    <source>
        <dbReference type="RuleBase" id="RU003357"/>
    </source>
</evidence>
<dbReference type="InterPro" id="IPR036942">
    <property type="entry name" value="Beta-barrel_TonB_sf"/>
</dbReference>
<dbReference type="SUPFAM" id="SSF56935">
    <property type="entry name" value="Porins"/>
    <property type="match status" value="1"/>
</dbReference>
<comment type="subcellular location">
    <subcellularLocation>
        <location evidence="1 14">Cell outer membrane</location>
        <topology evidence="1 14">Multi-pass membrane protein</topology>
    </subcellularLocation>
</comment>
<name>A0A0J6G9U5_PSEDM</name>
<evidence type="ECO:0000256" key="12">
    <source>
        <dbReference type="ARBA" id="ARBA00023170"/>
    </source>
</evidence>
<evidence type="ECO:0000256" key="14">
    <source>
        <dbReference type="PROSITE-ProRule" id="PRU01360"/>
    </source>
</evidence>
<comment type="similarity">
    <text evidence="2 14 16">Belongs to the TonB-dependent receptor family.</text>
</comment>